<keyword evidence="2" id="KW-1185">Reference proteome</keyword>
<organism evidence="1 2">
    <name type="scientific">Paractinoplanes brasiliensis</name>
    <dbReference type="NCBI Taxonomy" id="52695"/>
    <lineage>
        <taxon>Bacteria</taxon>
        <taxon>Bacillati</taxon>
        <taxon>Actinomycetota</taxon>
        <taxon>Actinomycetes</taxon>
        <taxon>Micromonosporales</taxon>
        <taxon>Micromonosporaceae</taxon>
        <taxon>Paractinoplanes</taxon>
    </lineage>
</organism>
<name>A0A4R6J8R4_9ACTN</name>
<accession>A0A4R6J8R4</accession>
<reference evidence="1 2" key="1">
    <citation type="submission" date="2019-03" db="EMBL/GenBank/DDBJ databases">
        <title>Sequencing the genomes of 1000 actinobacteria strains.</title>
        <authorList>
            <person name="Klenk H.-P."/>
        </authorList>
    </citation>
    <scope>NUCLEOTIDE SEQUENCE [LARGE SCALE GENOMIC DNA]</scope>
    <source>
        <strain evidence="1 2">DSM 43805</strain>
    </source>
</reference>
<sequence length="60" mass="6266">MPWAPATSGRPPVSAAWRIRAASDRATTDECGSWLCSRVVGSGANTVIDLVRAGAVIVVR</sequence>
<comment type="caution">
    <text evidence="1">The sequence shown here is derived from an EMBL/GenBank/DDBJ whole genome shotgun (WGS) entry which is preliminary data.</text>
</comment>
<evidence type="ECO:0000313" key="1">
    <source>
        <dbReference type="EMBL" id="TDO31994.1"/>
    </source>
</evidence>
<dbReference type="Proteomes" id="UP000294901">
    <property type="component" value="Unassembled WGS sequence"/>
</dbReference>
<gene>
    <name evidence="1" type="ORF">C8E87_7433</name>
</gene>
<dbReference type="EMBL" id="SNWR01000002">
    <property type="protein sequence ID" value="TDO31994.1"/>
    <property type="molecule type" value="Genomic_DNA"/>
</dbReference>
<proteinExistence type="predicted"/>
<dbReference type="AlphaFoldDB" id="A0A4R6J8R4"/>
<evidence type="ECO:0000313" key="2">
    <source>
        <dbReference type="Proteomes" id="UP000294901"/>
    </source>
</evidence>
<protein>
    <submittedName>
        <fullName evidence="1">Uncharacterized protein</fullName>
    </submittedName>
</protein>